<reference evidence="2 3" key="1">
    <citation type="submission" date="2018-09" db="EMBL/GenBank/DDBJ databases">
        <title>Glutamicibacter mishrai S5-52T (LMG 29155T = KCTC 39846T).</title>
        <authorList>
            <person name="Das S.K."/>
        </authorList>
    </citation>
    <scope>NUCLEOTIDE SEQUENCE [LARGE SCALE GENOMIC DNA]</scope>
    <source>
        <strain evidence="2 3">S5-52</strain>
    </source>
</reference>
<sequence length="463" mass="49486">MKPLRLGAIIAILLLAVAVAFLWRPWDALKPCDAPKEYCTLASELEDKEGINSTEVGFETTMIDAKDGNSSLASWTVELDENLDAEQAGQIAHGVSSRIRDFASEQSKVRSSLRFVAGEPQESAVPDLVLYPLDVSDSEAVKERIVQAFSLLKLGALSVGPGSAVARDLPTLKILGDYAAQQEMPVTLALEDSSLRYSSDQRLNTSEFDLALEAAGLDGVDNVVFDSSGLSLHTNQEEDSQETGKLKDWLGQHAPLEEPVAFTLSSAGYAKVTEGWVGGKLPESLIARPARMPDGLAPWPKDPSAPACAAGDLELSLGAPDAALGSRYMALYAKNISSESCAIQGYPRIEFRNSQGGRQQDMAIEPMAHIKAQRVVIPAGESILSALKWKAMSTANDPDETTMLSVAATTGFGTVKLIPKEGDSPVSLDILDGGQVDQSPWLQALDGWPIPSTVGQQPSRELP</sequence>
<name>A0A6H0SK45_9MICC</name>
<dbReference type="Pfam" id="PF14016">
    <property type="entry name" value="DUF4232"/>
    <property type="match status" value="1"/>
</dbReference>
<keyword evidence="3" id="KW-1185">Reference proteome</keyword>
<dbReference type="InterPro" id="IPR025326">
    <property type="entry name" value="DUF4232"/>
</dbReference>
<dbReference type="EMBL" id="CP032549">
    <property type="protein sequence ID" value="QIV86779.1"/>
    <property type="molecule type" value="Genomic_DNA"/>
</dbReference>
<organism evidence="2 3">
    <name type="scientific">Glutamicibacter mishrai</name>
    <dbReference type="NCBI Taxonomy" id="1775880"/>
    <lineage>
        <taxon>Bacteria</taxon>
        <taxon>Bacillati</taxon>
        <taxon>Actinomycetota</taxon>
        <taxon>Actinomycetes</taxon>
        <taxon>Micrococcales</taxon>
        <taxon>Micrococcaceae</taxon>
        <taxon>Glutamicibacter</taxon>
    </lineage>
</organism>
<gene>
    <name evidence="2" type="ORF">D3791_06285</name>
</gene>
<proteinExistence type="predicted"/>
<dbReference type="RefSeq" id="WP_172511630.1">
    <property type="nucleotide sequence ID" value="NZ_CP032549.1"/>
</dbReference>
<feature type="domain" description="DUF4232" evidence="1">
    <location>
        <begin position="308"/>
        <end position="436"/>
    </location>
</feature>
<evidence type="ECO:0000313" key="3">
    <source>
        <dbReference type="Proteomes" id="UP000502331"/>
    </source>
</evidence>
<accession>A0A6H0SK45</accession>
<dbReference type="Proteomes" id="UP000502331">
    <property type="component" value="Chromosome"/>
</dbReference>
<dbReference type="AlphaFoldDB" id="A0A6H0SK45"/>
<protein>
    <submittedName>
        <fullName evidence="2">DUF4232 domain-containing protein</fullName>
    </submittedName>
</protein>
<evidence type="ECO:0000259" key="1">
    <source>
        <dbReference type="Pfam" id="PF14016"/>
    </source>
</evidence>
<evidence type="ECO:0000313" key="2">
    <source>
        <dbReference type="EMBL" id="QIV86779.1"/>
    </source>
</evidence>